<evidence type="ECO:0000256" key="3">
    <source>
        <dbReference type="ARBA" id="ARBA00022598"/>
    </source>
</evidence>
<dbReference type="CDD" id="cd19545">
    <property type="entry name" value="FUM14_C_NRPS-like"/>
    <property type="match status" value="1"/>
</dbReference>
<dbReference type="InterPro" id="IPR036736">
    <property type="entry name" value="ACP-like_sf"/>
</dbReference>
<dbReference type="PROSITE" id="PS00455">
    <property type="entry name" value="AMP_BINDING"/>
    <property type="match status" value="1"/>
</dbReference>
<dbReference type="GO" id="GO:0031177">
    <property type="term" value="F:phosphopantetheine binding"/>
    <property type="evidence" value="ECO:0007669"/>
    <property type="project" value="InterPro"/>
</dbReference>
<dbReference type="OrthoDB" id="416786at2759"/>
<gene>
    <name evidence="7" type="ORF">BU24DRAFT_457083</name>
</gene>
<dbReference type="PANTHER" id="PTHR45527">
    <property type="entry name" value="NONRIBOSOMAL PEPTIDE SYNTHETASE"/>
    <property type="match status" value="1"/>
</dbReference>
<comment type="similarity">
    <text evidence="4">Belongs to the NRP synthetase family.</text>
</comment>
<dbReference type="InterPro" id="IPR023213">
    <property type="entry name" value="CAT-like_dom_sf"/>
</dbReference>
<dbReference type="InterPro" id="IPR045851">
    <property type="entry name" value="AMP-bd_C_sf"/>
</dbReference>
<dbReference type="Pfam" id="PF00550">
    <property type="entry name" value="PP-binding"/>
    <property type="match status" value="3"/>
</dbReference>
<dbReference type="GO" id="GO:0005737">
    <property type="term" value="C:cytoplasm"/>
    <property type="evidence" value="ECO:0007669"/>
    <property type="project" value="TreeGrafter"/>
</dbReference>
<dbReference type="Gene3D" id="3.30.300.30">
    <property type="match status" value="1"/>
</dbReference>
<name>A0A6A5Y7T8_9PLEO</name>
<dbReference type="SMART" id="SM01294">
    <property type="entry name" value="PKS_PP_betabranch"/>
    <property type="match status" value="1"/>
</dbReference>
<evidence type="ECO:0000256" key="2">
    <source>
        <dbReference type="ARBA" id="ARBA00022553"/>
    </source>
</evidence>
<dbReference type="InterPro" id="IPR000873">
    <property type="entry name" value="AMP-dep_synth/lig_dom"/>
</dbReference>
<dbReference type="FunFam" id="1.10.1200.10:FF:000005">
    <property type="entry name" value="Nonribosomal peptide synthetase 1"/>
    <property type="match status" value="1"/>
</dbReference>
<dbReference type="NCBIfam" id="TIGR01733">
    <property type="entry name" value="AA-adenyl-dom"/>
    <property type="match status" value="1"/>
</dbReference>
<dbReference type="InterPro" id="IPR009081">
    <property type="entry name" value="PP-bd_ACP"/>
</dbReference>
<evidence type="ECO:0000259" key="6">
    <source>
        <dbReference type="PROSITE" id="PS50075"/>
    </source>
</evidence>
<keyword evidence="3" id="KW-0436">Ligase</keyword>
<dbReference type="Gene3D" id="3.30.559.30">
    <property type="entry name" value="Nonribosomal peptide synthetase, condensation domain"/>
    <property type="match status" value="2"/>
</dbReference>
<dbReference type="Gene3D" id="3.30.559.10">
    <property type="entry name" value="Chloramphenicol acetyltransferase-like domain"/>
    <property type="match status" value="2"/>
</dbReference>
<evidence type="ECO:0000256" key="4">
    <source>
        <dbReference type="ARBA" id="ARBA00029454"/>
    </source>
</evidence>
<dbReference type="InterPro" id="IPR020806">
    <property type="entry name" value="PKS_PP-bd"/>
</dbReference>
<dbReference type="PANTHER" id="PTHR45527:SF3">
    <property type="entry name" value="SIDEROPHORE SYNTHETASE (EUROFUNG)"/>
    <property type="match status" value="1"/>
</dbReference>
<proteinExistence type="inferred from homology"/>
<dbReference type="SUPFAM" id="SSF52777">
    <property type="entry name" value="CoA-dependent acyltransferases"/>
    <property type="match status" value="4"/>
</dbReference>
<dbReference type="EMBL" id="ML978066">
    <property type="protein sequence ID" value="KAF2021067.1"/>
    <property type="molecule type" value="Genomic_DNA"/>
</dbReference>
<dbReference type="CDD" id="cd05918">
    <property type="entry name" value="A_NRPS_SidN3_like"/>
    <property type="match status" value="1"/>
</dbReference>
<dbReference type="InterPro" id="IPR020845">
    <property type="entry name" value="AMP-binding_CS"/>
</dbReference>
<protein>
    <submittedName>
        <fullName evidence="7">Acetyl-CoA synthetase-like protein</fullName>
    </submittedName>
</protein>
<dbReference type="SMART" id="SM00823">
    <property type="entry name" value="PKS_PP"/>
    <property type="match status" value="2"/>
</dbReference>
<feature type="compositionally biased region" description="Polar residues" evidence="5">
    <location>
        <begin position="18"/>
        <end position="42"/>
    </location>
</feature>
<dbReference type="GO" id="GO:0016874">
    <property type="term" value="F:ligase activity"/>
    <property type="evidence" value="ECO:0007669"/>
    <property type="project" value="UniProtKB-KW"/>
</dbReference>
<dbReference type="Gene3D" id="1.10.1200.10">
    <property type="entry name" value="ACP-like"/>
    <property type="match status" value="3"/>
</dbReference>
<dbReference type="InterPro" id="IPR001242">
    <property type="entry name" value="Condensation_dom"/>
</dbReference>
<evidence type="ECO:0000313" key="7">
    <source>
        <dbReference type="EMBL" id="KAF2021067.1"/>
    </source>
</evidence>
<dbReference type="FunFam" id="3.40.50.12780:FF:000014">
    <property type="entry name" value="Nonribosomal peptide synthetase 1"/>
    <property type="match status" value="1"/>
</dbReference>
<dbReference type="InterPro" id="IPR010071">
    <property type="entry name" value="AA_adenyl_dom"/>
</dbReference>
<dbReference type="PROSITE" id="PS50075">
    <property type="entry name" value="CARRIER"/>
    <property type="match status" value="2"/>
</dbReference>
<keyword evidence="2" id="KW-0597">Phosphoprotein</keyword>
<dbReference type="FunFam" id="3.30.300.30:FF:000015">
    <property type="entry name" value="Nonribosomal peptide synthase SidD"/>
    <property type="match status" value="1"/>
</dbReference>
<dbReference type="GO" id="GO:0044550">
    <property type="term" value="P:secondary metabolite biosynthetic process"/>
    <property type="evidence" value="ECO:0007669"/>
    <property type="project" value="TreeGrafter"/>
</dbReference>
<dbReference type="CDD" id="cd19542">
    <property type="entry name" value="CT_NRPS-like"/>
    <property type="match status" value="1"/>
</dbReference>
<dbReference type="RefSeq" id="XP_033389406.1">
    <property type="nucleotide sequence ID" value="XM_033531502.1"/>
</dbReference>
<evidence type="ECO:0000313" key="8">
    <source>
        <dbReference type="Proteomes" id="UP000799778"/>
    </source>
</evidence>
<organism evidence="7 8">
    <name type="scientific">Aaosphaeria arxii CBS 175.79</name>
    <dbReference type="NCBI Taxonomy" id="1450172"/>
    <lineage>
        <taxon>Eukaryota</taxon>
        <taxon>Fungi</taxon>
        <taxon>Dikarya</taxon>
        <taxon>Ascomycota</taxon>
        <taxon>Pezizomycotina</taxon>
        <taxon>Dothideomycetes</taxon>
        <taxon>Pleosporomycetidae</taxon>
        <taxon>Pleosporales</taxon>
        <taxon>Pleosporales incertae sedis</taxon>
        <taxon>Aaosphaeria</taxon>
    </lineage>
</organism>
<dbReference type="Pfam" id="PF00668">
    <property type="entry name" value="Condensation"/>
    <property type="match status" value="2"/>
</dbReference>
<dbReference type="Proteomes" id="UP000799778">
    <property type="component" value="Unassembled WGS sequence"/>
</dbReference>
<feature type="domain" description="Carrier" evidence="6">
    <location>
        <begin position="1346"/>
        <end position="1422"/>
    </location>
</feature>
<dbReference type="Pfam" id="PF00501">
    <property type="entry name" value="AMP-binding"/>
    <property type="match status" value="1"/>
</dbReference>
<sequence>MHLAKEVPVNGGGGHHTSVVNGHKSNGVHWSNGTDSPASTPAYTARGTRTEEENELIISIPKSTSQSDVLETLITSWIILVQRYQRDAFRAISWGLKDAANSELQCISAEQLQLQDLSTAEDLLQAVRKVTSKTIVSERGSDPILVFKDGTPDEWRFQTFAVQLRPTSIYATSQWRVPEMSLHQAVTQLHMLSDIVATVFQDRQYLLSHFNSPTQTELDELWSWNTPVPPTIDRCMHDIFSEQAQKHPDKPAADAWDGILTFGQVDQYSTELAQTLLLLDDKPSVVPVLIEKSRWAMVCVLAVMKSGNTFVLLDPVQPQGRLSAIIEQTKSRIIVASKAQASLAAQVAANATIVPVSESKFANVYSPFAEQQPKTSLPPVDPSVPMYVQFTSGSTGKPKGCMISHRQYVSGAIERPPGIGYKSTTRSLDFVSYAFDVSIDTMFFTLSQGGTLCITSDERRMNDLNGAMRDLRVNFVGLTPSVARTLEPDVLDQLDTLAVGGEGVASSDVNEWLKRCSRVVNAYGPSECTVGATYNNHPGKYPYITIGKASGCVCWLTDPGDHNKLVPIGAVGELLIEGPIVGMGYLDNPEKTNEVFIEDPGFLTAGSSHFPGRRGRMYKTGDLVRYDPDGNGEMVFIGRQDQQVKLRGQRIELTEIEYNMKKHLPADTQVAAEVIKPGGTGTPVLVAFIVEKRFADGEYPDGSIFGSFSTKFLTALKDMTQKISQDLPVYMVPATYIPIWTMPALVSSKTDRKKLREIGTMIDRQSLRRFNAAMTDHVKPTTEMELAICAIWVDILGGSDEFSANDNFFSMGGDSIRAMKLVSAAGKQNIRLNVANIMMNPTLAGMAKTAQVVSSDETDDIPAFSLLPKGWNVDNAIAEVASACGISKDQVDDIYPCTPLQEGLIALSTKNSGGFVAQRALELPLATATRLRDAFRVAVAESPVLRTRIVSATGRGLVQVVAKGSLTDFEDDNLERYLEQDRQTPMGLGTPLFRFALISGSGKEKAQVVLTMHHAIYDGWSVPLMCERVNQIYKGEKPTPTVDFKQFIRFLLSIDKSESDEYWRKYLDGAHPVQFPPLPEPTYLTKSDSLYEYHVTLPSAAHSQTTMANLIRGAWSLVSQLYLGHHDVVFGETIIGRSASVPGVESIEGPMITTFPVRVHMDMERTVNQHMQDIQATYVKQIPYEHVGLQNISRVSADARHACEIRTGLVINPPEMNPEGLPSLEEEPAGGFVPPDAAAAAEEARKFNTYALMLVFTLEENGFLIMAAWDSNCLSYSALERVLGVFDRVITKCCENPQLRLVDVANLNKEESADAEAIRPVGITLSEPPATVSQTAKQSTGEASGVPITEDEQRLRSVLAPILGLAESDILPSDSFFELGADSISAMRFASDARPHGYEITVAQIFKTRTISALAASIQSSKESKLKETIGRVLDIPAETIDLGKNFNDLGGNSEAASQFIAEARSQGLVIEAAQLSQNVPLSALLSQKETGTSTAAENTDLDAPFAALTGDLQSLTAEDLQPHLQNKEWKIRNAYPTRPLQKYSVDATVNLPRFALRYEVIHFPAFIDQAKLQRSCEELVARNEALRTVFIPYANQTLGVVIDNLHAAFEQISVPEGENIVEFAKKFSNEDIEKPKPHGSSFVGFLLFTSSDNKEAVLVFRISHAQYDEICLPGLYEQLVSLYSGTTVPATVPFTRHVNYCINKSIPESIPYWKELLDGSQISILSPPEPPKSNEAVDIYREFDISTRPSGITIGSLPTAAWAVVLARRLSIRDVVFGEVVTGRAIGTPDADRIFGPTWNYVPFRVPFQDSWTYRDLLEFVQTQHVQSAAHESMGLSEIVEHCTNWDPKKVTWFDTVVHQAPGMTESMSFGNVAATFEITYPHAETLREWKCQAFVQDGGNKLGVEIVAFKEWKDTADALLQEVGEVLASLVSGSTEKVF</sequence>
<accession>A0A6A5Y7T8</accession>
<dbReference type="Gene3D" id="3.40.50.12780">
    <property type="entry name" value="N-terminal domain of ligase-like"/>
    <property type="match status" value="1"/>
</dbReference>
<evidence type="ECO:0000256" key="1">
    <source>
        <dbReference type="ARBA" id="ARBA00022450"/>
    </source>
</evidence>
<reference evidence="7" key="1">
    <citation type="journal article" date="2020" name="Stud. Mycol.">
        <title>101 Dothideomycetes genomes: a test case for predicting lifestyles and emergence of pathogens.</title>
        <authorList>
            <person name="Haridas S."/>
            <person name="Albert R."/>
            <person name="Binder M."/>
            <person name="Bloem J."/>
            <person name="Labutti K."/>
            <person name="Salamov A."/>
            <person name="Andreopoulos B."/>
            <person name="Baker S."/>
            <person name="Barry K."/>
            <person name="Bills G."/>
            <person name="Bluhm B."/>
            <person name="Cannon C."/>
            <person name="Castanera R."/>
            <person name="Culley D."/>
            <person name="Daum C."/>
            <person name="Ezra D."/>
            <person name="Gonzalez J."/>
            <person name="Henrissat B."/>
            <person name="Kuo A."/>
            <person name="Liang C."/>
            <person name="Lipzen A."/>
            <person name="Lutzoni F."/>
            <person name="Magnuson J."/>
            <person name="Mondo S."/>
            <person name="Nolan M."/>
            <person name="Ohm R."/>
            <person name="Pangilinan J."/>
            <person name="Park H.-J."/>
            <person name="Ramirez L."/>
            <person name="Alfaro M."/>
            <person name="Sun H."/>
            <person name="Tritt A."/>
            <person name="Yoshinaga Y."/>
            <person name="Zwiers L.-H."/>
            <person name="Turgeon B."/>
            <person name="Goodwin S."/>
            <person name="Spatafora J."/>
            <person name="Crous P."/>
            <person name="Grigoriev I."/>
        </authorList>
    </citation>
    <scope>NUCLEOTIDE SEQUENCE</scope>
    <source>
        <strain evidence="7">CBS 175.79</strain>
    </source>
</reference>
<evidence type="ECO:0000256" key="5">
    <source>
        <dbReference type="SAM" id="MobiDB-lite"/>
    </source>
</evidence>
<keyword evidence="1" id="KW-0596">Phosphopantetheine</keyword>
<dbReference type="SUPFAM" id="SSF47336">
    <property type="entry name" value="ACP-like"/>
    <property type="match status" value="3"/>
</dbReference>
<feature type="region of interest" description="Disordered" evidence="5">
    <location>
        <begin position="1"/>
        <end position="51"/>
    </location>
</feature>
<dbReference type="SUPFAM" id="SSF56801">
    <property type="entry name" value="Acetyl-CoA synthetase-like"/>
    <property type="match status" value="1"/>
</dbReference>
<dbReference type="PROSITE" id="PS00012">
    <property type="entry name" value="PHOSPHOPANTETHEINE"/>
    <property type="match status" value="1"/>
</dbReference>
<dbReference type="FunFam" id="3.30.559.30:FF:000003">
    <property type="entry name" value="Nonribosomal peptide synthase SidD"/>
    <property type="match status" value="1"/>
</dbReference>
<dbReference type="GO" id="GO:0043041">
    <property type="term" value="P:amino acid activation for nonribosomal peptide biosynthetic process"/>
    <property type="evidence" value="ECO:0007669"/>
    <property type="project" value="TreeGrafter"/>
</dbReference>
<dbReference type="InterPro" id="IPR042099">
    <property type="entry name" value="ANL_N_sf"/>
</dbReference>
<feature type="domain" description="Carrier" evidence="6">
    <location>
        <begin position="779"/>
        <end position="854"/>
    </location>
</feature>
<keyword evidence="8" id="KW-1185">Reference proteome</keyword>
<dbReference type="InterPro" id="IPR006162">
    <property type="entry name" value="Ppantetheine_attach_site"/>
</dbReference>
<dbReference type="GeneID" id="54288899"/>